<dbReference type="SUPFAM" id="SSF88723">
    <property type="entry name" value="PIN domain-like"/>
    <property type="match status" value="1"/>
</dbReference>
<accession>A0AAN9H8J0</accession>
<dbReference type="PANTHER" id="PTHR15665">
    <property type="entry name" value="ASTEROID PROTEIN"/>
    <property type="match status" value="1"/>
</dbReference>
<organism evidence="4 5">
    <name type="scientific">Phoxinus phoxinus</name>
    <name type="common">Eurasian minnow</name>
    <dbReference type="NCBI Taxonomy" id="58324"/>
    <lineage>
        <taxon>Eukaryota</taxon>
        <taxon>Metazoa</taxon>
        <taxon>Chordata</taxon>
        <taxon>Craniata</taxon>
        <taxon>Vertebrata</taxon>
        <taxon>Euteleostomi</taxon>
        <taxon>Actinopterygii</taxon>
        <taxon>Neopterygii</taxon>
        <taxon>Teleostei</taxon>
        <taxon>Ostariophysi</taxon>
        <taxon>Cypriniformes</taxon>
        <taxon>Leuciscidae</taxon>
        <taxon>Phoxininae</taxon>
        <taxon>Phoxinus</taxon>
    </lineage>
</organism>
<dbReference type="InterPro" id="IPR039436">
    <property type="entry name" value="Asteroid_dom"/>
</dbReference>
<dbReference type="InterPro" id="IPR006085">
    <property type="entry name" value="XPG_DNA_repair_N"/>
</dbReference>
<dbReference type="GO" id="GO:0004518">
    <property type="term" value="F:nuclease activity"/>
    <property type="evidence" value="ECO:0007669"/>
    <property type="project" value="InterPro"/>
</dbReference>
<comment type="similarity">
    <text evidence="1">Belongs to the asteroid family.</text>
</comment>
<dbReference type="Pfam" id="PF00752">
    <property type="entry name" value="XPG_N"/>
    <property type="match status" value="1"/>
</dbReference>
<keyword evidence="5" id="KW-1185">Reference proteome</keyword>
<protein>
    <submittedName>
        <fullName evidence="4">Uncharacterized protein</fullName>
    </submittedName>
</protein>
<feature type="domain" description="XPG N-terminal" evidence="2">
    <location>
        <begin position="1"/>
        <end position="99"/>
    </location>
</feature>
<dbReference type="PANTHER" id="PTHR15665:SF1">
    <property type="entry name" value="PROTEIN ASTEROID HOMOLOG 1"/>
    <property type="match status" value="1"/>
</dbReference>
<dbReference type="Gene3D" id="3.40.50.1010">
    <property type="entry name" value="5'-nuclease"/>
    <property type="match status" value="1"/>
</dbReference>
<dbReference type="AlphaFoldDB" id="A0AAN9H8J0"/>
<evidence type="ECO:0000259" key="2">
    <source>
        <dbReference type="Pfam" id="PF00752"/>
    </source>
</evidence>
<evidence type="ECO:0000259" key="3">
    <source>
        <dbReference type="Pfam" id="PF12813"/>
    </source>
</evidence>
<feature type="domain" description="Asteroid" evidence="3">
    <location>
        <begin position="125"/>
        <end position="231"/>
    </location>
</feature>
<dbReference type="Proteomes" id="UP001364617">
    <property type="component" value="Unassembled WGS sequence"/>
</dbReference>
<evidence type="ECO:0000313" key="5">
    <source>
        <dbReference type="Proteomes" id="UP001364617"/>
    </source>
</evidence>
<dbReference type="InterPro" id="IPR029060">
    <property type="entry name" value="PIN-like_dom_sf"/>
</dbReference>
<reference evidence="4 5" key="1">
    <citation type="submission" date="2024-02" db="EMBL/GenBank/DDBJ databases">
        <title>Chromosome-level genome assembly of the Eurasian Minnow (Phoxinus phoxinus).</title>
        <authorList>
            <person name="Oriowo T.O."/>
            <person name="Martin S."/>
            <person name="Stange M."/>
            <person name="Chrysostomakis Y."/>
            <person name="Brown T."/>
            <person name="Winkler S."/>
            <person name="Kukowka S."/>
            <person name="Myers E.W."/>
            <person name="Bohne A."/>
        </authorList>
    </citation>
    <scope>NUCLEOTIDE SEQUENCE [LARGE SCALE GENOMIC DNA]</scope>
    <source>
        <strain evidence="4">ZFMK-TIS-60720</strain>
        <tissue evidence="4">Whole Organism</tissue>
    </source>
</reference>
<evidence type="ECO:0000256" key="1">
    <source>
        <dbReference type="ARBA" id="ARBA00007398"/>
    </source>
</evidence>
<dbReference type="Pfam" id="PF12813">
    <property type="entry name" value="XPG_I_2"/>
    <property type="match status" value="1"/>
</dbReference>
<gene>
    <name evidence="4" type="ORF">R3I93_009341</name>
</gene>
<sequence length="700" mass="79826">MGVQGLKTYIESSNRNDLRSWAFRDIRLIIDGCNLYYLLYFDCNLDQMHGGDYDAFEKLIIQFFENLAACDISPYVVLDGGADHTDKKFDTVMKRNQQKINEAHDLSMGKRGRVLPTLIKNVLRQLLLKLKVPLVQCLEEADWEIAALAKEWNCPVLSNDSDFYIFNLRAGVLPISHFQWKNVEVDRKTKKKFIQAKHFTLGKFCASFKMNADLLPIFASISGNDYVKLQNIKNPNWEKYSVPGMGNARIDGMLRWLSQFPGPKEAVSALLELTDNEEKVTVQEALLMGIKEYKLISGSLAQFFDSKVIPQSALTGPLQVLPKWTLKPLLEGRMSSSIIDVLVHQRVSLTPQVENFQLTCSNEISRPIRQVIYGLLLLGGKQTENKQALADKAVTGTSKRYVDEYGRQNLRLSNQKVEAIKTKVMEELQLETLYEEPHVVRLQVFLDTLGVSSAMLSGIPRDLQLQMFVTRYWLVNAQPQACQVHLWGLLLGMVYGKLSSTPKTKSGGLDMLLRLKNLQTGRERIYFEDEAKHLYSQWQSCLKWSLNLNRLLLDPLFNPECARLYRGTLVHQVVGELRRGIALESLLMRGSRAEQLFKQLKDAIVSLVGEDFIKNMKTGLEKTQSGYKGQNQLIDDVSSHFEHLMVEDIDDNEDDLNGGNKAKGHKMEISDCLIPIRTRHKAKVRNPGNPSKKYERRCFD</sequence>
<dbReference type="InterPro" id="IPR026832">
    <property type="entry name" value="Asteroid"/>
</dbReference>
<proteinExistence type="inferred from homology"/>
<name>A0AAN9H8J0_9TELE</name>
<dbReference type="EMBL" id="JAYKXH010000009">
    <property type="protein sequence ID" value="KAK7158107.1"/>
    <property type="molecule type" value="Genomic_DNA"/>
</dbReference>
<evidence type="ECO:0000313" key="4">
    <source>
        <dbReference type="EMBL" id="KAK7158107.1"/>
    </source>
</evidence>
<comment type="caution">
    <text evidence="4">The sequence shown here is derived from an EMBL/GenBank/DDBJ whole genome shotgun (WGS) entry which is preliminary data.</text>
</comment>